<sequence length="393" mass="44556">MLIALRACSACRGPSISARTLHFLGYKLHSSTRIFPTSPHCKPPKDLPYQLLRRQLSSSSTSDSANPTRFRLKTRHVHPLSNLDPKLVQLSDLLDISDRTLVSLQIKWTDKPTTVARQRIAYKSSGRGNTDKIYHRFPPDTRGFLYFHRKPGRESNILAGEIRFRVVGSSDSNLPAQELFAHGHDLQNYEGHAPWKIYLAQLFLAKTHEGILDILVRQGLITPKQKAEGRRLALGTRNPRALNRGRILEDISDPFIIPLPSIQVHLTILRSDAIEIFPFHGLFWQEEPPPGHNAQSEPPREWKGHALVRFELADIPKAPRKKFNGHKQLVLRILKLVDQLGSDGTTFHLPDSGGFVRTRSGAIRSWDLDIAHRYLGPSYMKILEEGYSLKKSV</sequence>
<dbReference type="EMBL" id="JAACJK010000058">
    <property type="protein sequence ID" value="KAF5336523.1"/>
    <property type="molecule type" value="Genomic_DNA"/>
</dbReference>
<reference evidence="1 2" key="1">
    <citation type="journal article" date="2020" name="ISME J.">
        <title>Uncovering the hidden diversity of litter-decomposition mechanisms in mushroom-forming fungi.</title>
        <authorList>
            <person name="Floudas D."/>
            <person name="Bentzer J."/>
            <person name="Ahren D."/>
            <person name="Johansson T."/>
            <person name="Persson P."/>
            <person name="Tunlid A."/>
        </authorList>
    </citation>
    <scope>NUCLEOTIDE SEQUENCE [LARGE SCALE GENOMIC DNA]</scope>
    <source>
        <strain evidence="1 2">CBS 175.51</strain>
    </source>
</reference>
<protein>
    <submittedName>
        <fullName evidence="1">Uncharacterized protein</fullName>
    </submittedName>
</protein>
<organism evidence="1 2">
    <name type="scientific">Ephemerocybe angulata</name>
    <dbReference type="NCBI Taxonomy" id="980116"/>
    <lineage>
        <taxon>Eukaryota</taxon>
        <taxon>Fungi</taxon>
        <taxon>Dikarya</taxon>
        <taxon>Basidiomycota</taxon>
        <taxon>Agaricomycotina</taxon>
        <taxon>Agaricomycetes</taxon>
        <taxon>Agaricomycetidae</taxon>
        <taxon>Agaricales</taxon>
        <taxon>Agaricineae</taxon>
        <taxon>Psathyrellaceae</taxon>
        <taxon>Ephemerocybe</taxon>
    </lineage>
</organism>
<name>A0A8H5FHF2_9AGAR</name>
<proteinExistence type="predicted"/>
<evidence type="ECO:0000313" key="1">
    <source>
        <dbReference type="EMBL" id="KAF5336523.1"/>
    </source>
</evidence>
<comment type="caution">
    <text evidence="1">The sequence shown here is derived from an EMBL/GenBank/DDBJ whole genome shotgun (WGS) entry which is preliminary data.</text>
</comment>
<dbReference type="OrthoDB" id="2750929at2759"/>
<gene>
    <name evidence="1" type="ORF">D9611_006704</name>
</gene>
<evidence type="ECO:0000313" key="2">
    <source>
        <dbReference type="Proteomes" id="UP000541558"/>
    </source>
</evidence>
<accession>A0A8H5FHF2</accession>
<keyword evidence="2" id="KW-1185">Reference proteome</keyword>
<dbReference type="Proteomes" id="UP000541558">
    <property type="component" value="Unassembled WGS sequence"/>
</dbReference>
<dbReference type="AlphaFoldDB" id="A0A8H5FHF2"/>